<sequence>MLQQDQRKMIINQNNQEKVKLCRPRSISNNAISFHTETQQQQFKTDIATNHQTSISEIKQFNLNQRNNSFIQGVENNTKIINQQHHYDFYRLMKNFHSMQYTNKKQKEIQICSNQDKNKIVQVREAQSQEKQPKIKHNSQTREIQQDSNNIQELLRLNKTETINSNNLQKNENNRINKSNIRERMKNYPQKSSSPQIINHTRPKSSMEDKIVTIMSLQLKDMKENIQSKDIQQICYDIGYHAVKFERDYDKINNIYNGQGWLQIRGNSNDNKFMNLQTNLSKKGINLGDQNQNLKDFIPNKYLLKKQEHSQMETQPILNQDEKLFNNFLKFQKRKKGQFI</sequence>
<dbReference type="EMBL" id="CAJJDO010000023">
    <property type="protein sequence ID" value="CAD8152864.1"/>
    <property type="molecule type" value="Genomic_DNA"/>
</dbReference>
<dbReference type="OrthoDB" id="304612at2759"/>
<protein>
    <submittedName>
        <fullName evidence="1">Uncharacterized protein</fullName>
    </submittedName>
</protein>
<dbReference type="Proteomes" id="UP000689195">
    <property type="component" value="Unassembled WGS sequence"/>
</dbReference>
<evidence type="ECO:0000313" key="1">
    <source>
        <dbReference type="EMBL" id="CAD8152864.1"/>
    </source>
</evidence>
<accession>A0A8S1TM61</accession>
<reference evidence="1" key="1">
    <citation type="submission" date="2021-01" db="EMBL/GenBank/DDBJ databases">
        <authorList>
            <consortium name="Genoscope - CEA"/>
            <person name="William W."/>
        </authorList>
    </citation>
    <scope>NUCLEOTIDE SEQUENCE</scope>
</reference>
<keyword evidence="2" id="KW-1185">Reference proteome</keyword>
<dbReference type="AlphaFoldDB" id="A0A8S1TM61"/>
<organism evidence="1 2">
    <name type="scientific">Paramecium pentaurelia</name>
    <dbReference type="NCBI Taxonomy" id="43138"/>
    <lineage>
        <taxon>Eukaryota</taxon>
        <taxon>Sar</taxon>
        <taxon>Alveolata</taxon>
        <taxon>Ciliophora</taxon>
        <taxon>Intramacronucleata</taxon>
        <taxon>Oligohymenophorea</taxon>
        <taxon>Peniculida</taxon>
        <taxon>Parameciidae</taxon>
        <taxon>Paramecium</taxon>
    </lineage>
</organism>
<comment type="caution">
    <text evidence="1">The sequence shown here is derived from an EMBL/GenBank/DDBJ whole genome shotgun (WGS) entry which is preliminary data.</text>
</comment>
<name>A0A8S1TM61_9CILI</name>
<gene>
    <name evidence="1" type="ORF">PPENT_87.1.T0230279</name>
</gene>
<evidence type="ECO:0000313" key="2">
    <source>
        <dbReference type="Proteomes" id="UP000689195"/>
    </source>
</evidence>
<proteinExistence type="predicted"/>